<dbReference type="RefSeq" id="WP_217898397.1">
    <property type="nucleotide sequence ID" value="NZ_FZNX01000001.1"/>
</dbReference>
<protein>
    <recommendedName>
        <fullName evidence="3">Lipoprotein</fullName>
    </recommendedName>
</protein>
<keyword evidence="2" id="KW-1185">Reference proteome</keyword>
<gene>
    <name evidence="1" type="ORF">SAMN04488111_0963</name>
</gene>
<dbReference type="AlphaFoldDB" id="A0A238VSH2"/>
<evidence type="ECO:0000313" key="1">
    <source>
        <dbReference type="EMBL" id="SNR37121.1"/>
    </source>
</evidence>
<organism evidence="1 2">
    <name type="scientific">Lutibacter flavus</name>
    <dbReference type="NCBI Taxonomy" id="691689"/>
    <lineage>
        <taxon>Bacteria</taxon>
        <taxon>Pseudomonadati</taxon>
        <taxon>Bacteroidota</taxon>
        <taxon>Flavobacteriia</taxon>
        <taxon>Flavobacteriales</taxon>
        <taxon>Flavobacteriaceae</taxon>
        <taxon>Lutibacter</taxon>
    </lineage>
</organism>
<dbReference type="EMBL" id="FZNX01000001">
    <property type="protein sequence ID" value="SNR37121.1"/>
    <property type="molecule type" value="Genomic_DNA"/>
</dbReference>
<reference evidence="2" key="1">
    <citation type="submission" date="2017-06" db="EMBL/GenBank/DDBJ databases">
        <authorList>
            <person name="Varghese N."/>
            <person name="Submissions S."/>
        </authorList>
    </citation>
    <scope>NUCLEOTIDE SEQUENCE [LARGE SCALE GENOMIC DNA]</scope>
    <source>
        <strain evidence="2">DSM 27993</strain>
    </source>
</reference>
<accession>A0A238VSH2</accession>
<dbReference type="Proteomes" id="UP000198412">
    <property type="component" value="Unassembled WGS sequence"/>
</dbReference>
<sequence length="261" mass="29672">MMKTITKTLVKTFMFFTVITLLTSCEKDESMEQFTDLNTESKEIKFDFDQFGKTHNAYLEYVWNFEERANPEARFKYGKTFVDPTFGSFDTNLTWQELDKSIGFHKRRVDQILNGKYNANEEGLSPAMTKFLNNLATTVKSAADKKLTVGEFAKKISEIEKEVYASQKINIDLERGVSNDGASMLAISSILKYSVQYWTAFDSDGDNGDDTPMARRGIWRALADAWGYVSAWTDNGDGSYSWDHDSALVNADCVSDKVREN</sequence>
<proteinExistence type="predicted"/>
<evidence type="ECO:0000313" key="2">
    <source>
        <dbReference type="Proteomes" id="UP000198412"/>
    </source>
</evidence>
<dbReference type="PROSITE" id="PS51257">
    <property type="entry name" value="PROKAR_LIPOPROTEIN"/>
    <property type="match status" value="1"/>
</dbReference>
<name>A0A238VSH2_9FLAO</name>
<evidence type="ECO:0008006" key="3">
    <source>
        <dbReference type="Google" id="ProtNLM"/>
    </source>
</evidence>